<name>A0ABT9W093_9BACI</name>
<dbReference type="EMBL" id="JAUSTY010000010">
    <property type="protein sequence ID" value="MDQ0166651.1"/>
    <property type="molecule type" value="Genomic_DNA"/>
</dbReference>
<keyword evidence="2" id="KW-1185">Reference proteome</keyword>
<gene>
    <name evidence="1" type="ORF">J2S11_002567</name>
</gene>
<organism evidence="1 2">
    <name type="scientific">Caldalkalibacillus horti</name>
    <dbReference type="NCBI Taxonomy" id="77523"/>
    <lineage>
        <taxon>Bacteria</taxon>
        <taxon>Bacillati</taxon>
        <taxon>Bacillota</taxon>
        <taxon>Bacilli</taxon>
        <taxon>Bacillales</taxon>
        <taxon>Bacillaceae</taxon>
        <taxon>Caldalkalibacillus</taxon>
    </lineage>
</organism>
<accession>A0ABT9W093</accession>
<evidence type="ECO:0000313" key="1">
    <source>
        <dbReference type="EMBL" id="MDQ0166651.1"/>
    </source>
</evidence>
<sequence>MSKEYREYCYAHINEDGWAWMTECLHSPREIMDKQIIPFKVTKNLSQNWYQSRHYNFETSEWEERHIFPTQYSEEIPLEQRIQHLEDENAELLLKSAIQEMSISDVQNDNAELLFKSSKHDLTLERIQNENTEIMFKLAKLEVE</sequence>
<dbReference type="RefSeq" id="WP_307395032.1">
    <property type="nucleotide sequence ID" value="NZ_BAAADK010000047.1"/>
</dbReference>
<reference evidence="1 2" key="1">
    <citation type="submission" date="2023-07" db="EMBL/GenBank/DDBJ databases">
        <title>Genomic Encyclopedia of Type Strains, Phase IV (KMG-IV): sequencing the most valuable type-strain genomes for metagenomic binning, comparative biology and taxonomic classification.</title>
        <authorList>
            <person name="Goeker M."/>
        </authorList>
    </citation>
    <scope>NUCLEOTIDE SEQUENCE [LARGE SCALE GENOMIC DNA]</scope>
    <source>
        <strain evidence="1 2">DSM 12751</strain>
    </source>
</reference>
<comment type="caution">
    <text evidence="1">The sequence shown here is derived from an EMBL/GenBank/DDBJ whole genome shotgun (WGS) entry which is preliminary data.</text>
</comment>
<dbReference type="Proteomes" id="UP001235840">
    <property type="component" value="Unassembled WGS sequence"/>
</dbReference>
<proteinExistence type="predicted"/>
<evidence type="ECO:0000313" key="2">
    <source>
        <dbReference type="Proteomes" id="UP001235840"/>
    </source>
</evidence>
<protein>
    <submittedName>
        <fullName evidence="1">Uncharacterized protein</fullName>
    </submittedName>
</protein>